<feature type="domain" description="CNNM transmembrane" evidence="11">
    <location>
        <begin position="1"/>
        <end position="179"/>
    </location>
</feature>
<feature type="transmembrane region" description="Helical" evidence="9">
    <location>
        <begin position="90"/>
        <end position="108"/>
    </location>
</feature>
<dbReference type="eggNOG" id="COG1253">
    <property type="taxonomic scope" value="Bacteria"/>
</dbReference>
<comment type="subcellular location">
    <subcellularLocation>
        <location evidence="1">Membrane</location>
        <topology evidence="1">Multi-pass membrane protein</topology>
    </subcellularLocation>
</comment>
<evidence type="ECO:0000259" key="11">
    <source>
        <dbReference type="PROSITE" id="PS51846"/>
    </source>
</evidence>
<feature type="transmembrane region" description="Helical" evidence="9">
    <location>
        <begin position="129"/>
        <end position="149"/>
    </location>
</feature>
<dbReference type="Proteomes" id="UP000006034">
    <property type="component" value="Unassembled WGS sequence"/>
</dbReference>
<evidence type="ECO:0000256" key="7">
    <source>
        <dbReference type="PROSITE-ProRule" id="PRU00703"/>
    </source>
</evidence>
<evidence type="ECO:0000256" key="8">
    <source>
        <dbReference type="PROSITE-ProRule" id="PRU01193"/>
    </source>
</evidence>
<dbReference type="Pfam" id="PF01595">
    <property type="entry name" value="CNNM"/>
    <property type="match status" value="1"/>
</dbReference>
<evidence type="ECO:0000256" key="5">
    <source>
        <dbReference type="ARBA" id="ARBA00023122"/>
    </source>
</evidence>
<evidence type="ECO:0000256" key="2">
    <source>
        <dbReference type="ARBA" id="ARBA00022692"/>
    </source>
</evidence>
<keyword evidence="2 8" id="KW-0812">Transmembrane</keyword>
<feature type="domain" description="CBS" evidence="10">
    <location>
        <begin position="263"/>
        <end position="321"/>
    </location>
</feature>
<evidence type="ECO:0000256" key="6">
    <source>
        <dbReference type="ARBA" id="ARBA00023136"/>
    </source>
</evidence>
<dbReference type="GeneID" id="78085183"/>
<dbReference type="GO" id="GO:0005886">
    <property type="term" value="C:plasma membrane"/>
    <property type="evidence" value="ECO:0007669"/>
    <property type="project" value="TreeGrafter"/>
</dbReference>
<evidence type="ECO:0000256" key="4">
    <source>
        <dbReference type="ARBA" id="ARBA00022989"/>
    </source>
</evidence>
<dbReference type="PANTHER" id="PTHR22777:SF4">
    <property type="entry name" value="UPF0053 PROTEIN SLL1254"/>
    <property type="match status" value="1"/>
</dbReference>
<dbReference type="HOGENOM" id="CLU_015237_4_1_7"/>
<name>E5Y778_BILW3</name>
<dbReference type="InterPro" id="IPR044751">
    <property type="entry name" value="Ion_transp-like_CBS"/>
</dbReference>
<dbReference type="PANTHER" id="PTHR22777">
    <property type="entry name" value="HEMOLYSIN-RELATED"/>
    <property type="match status" value="1"/>
</dbReference>
<protein>
    <recommendedName>
        <fullName evidence="14">Hemolysin</fullName>
    </recommendedName>
</protein>
<dbReference type="RefSeq" id="WP_005027827.1">
    <property type="nucleotide sequence ID" value="NZ_KE150238.1"/>
</dbReference>
<dbReference type="PROSITE" id="PS51371">
    <property type="entry name" value="CBS"/>
    <property type="match status" value="2"/>
</dbReference>
<keyword evidence="13" id="KW-1185">Reference proteome</keyword>
<dbReference type="STRING" id="563192.HMPREF0179_02042"/>
<dbReference type="Pfam" id="PF00571">
    <property type="entry name" value="CBS"/>
    <property type="match status" value="2"/>
</dbReference>
<reference evidence="12 13" key="1">
    <citation type="submission" date="2010-10" db="EMBL/GenBank/DDBJ databases">
        <authorList>
            <consortium name="The Broad Institute Genome Sequencing Platform"/>
            <person name="Ward D."/>
            <person name="Earl A."/>
            <person name="Feldgarden M."/>
            <person name="Young S.K."/>
            <person name="Gargeya S."/>
            <person name="Zeng Q."/>
            <person name="Alvarado L."/>
            <person name="Berlin A."/>
            <person name="Bochicchio J."/>
            <person name="Chapman S.B."/>
            <person name="Chen Z."/>
            <person name="Freedman E."/>
            <person name="Gellesch M."/>
            <person name="Goldberg J."/>
            <person name="Griggs A."/>
            <person name="Gujja S."/>
            <person name="Heilman E."/>
            <person name="Heiman D."/>
            <person name="Howarth C."/>
            <person name="Mehta T."/>
            <person name="Neiman D."/>
            <person name="Pearson M."/>
            <person name="Roberts A."/>
            <person name="Saif S."/>
            <person name="Shea T."/>
            <person name="Shenoy N."/>
            <person name="Sisk P."/>
            <person name="Stolte C."/>
            <person name="Sykes S."/>
            <person name="White J."/>
            <person name="Yandava C."/>
            <person name="Allen-Vercoe E."/>
            <person name="Sibley C."/>
            <person name="Ambrose C.E."/>
            <person name="Strauss J."/>
            <person name="Daigneault M."/>
            <person name="Haas B."/>
            <person name="Nusbaum C."/>
            <person name="Birren B."/>
        </authorList>
    </citation>
    <scope>NUCLEOTIDE SEQUENCE [LARGE SCALE GENOMIC DNA]</scope>
    <source>
        <strain evidence="12 13">3_1_6</strain>
    </source>
</reference>
<gene>
    <name evidence="12" type="ORF">HMPREF0179_02042</name>
</gene>
<keyword evidence="4 8" id="KW-1133">Transmembrane helix</keyword>
<dbReference type="InterPro" id="IPR002550">
    <property type="entry name" value="CNNM"/>
</dbReference>
<organism evidence="12 13">
    <name type="scientific">Bilophila wadsworthia (strain 3_1_6)</name>
    <dbReference type="NCBI Taxonomy" id="563192"/>
    <lineage>
        <taxon>Bacteria</taxon>
        <taxon>Pseudomonadati</taxon>
        <taxon>Thermodesulfobacteriota</taxon>
        <taxon>Desulfovibrionia</taxon>
        <taxon>Desulfovibrionales</taxon>
        <taxon>Desulfovibrionaceae</taxon>
        <taxon>Bilophila</taxon>
    </lineage>
</organism>
<proteinExistence type="predicted"/>
<dbReference type="PROSITE" id="PS51846">
    <property type="entry name" value="CNNM"/>
    <property type="match status" value="1"/>
</dbReference>
<reference evidence="12 13" key="2">
    <citation type="submission" date="2013-04" db="EMBL/GenBank/DDBJ databases">
        <title>The Genome Sequence of Bilophila wadsworthia 3_1_6.</title>
        <authorList>
            <consortium name="The Broad Institute Genomics Platform"/>
            <person name="Earl A."/>
            <person name="Ward D."/>
            <person name="Feldgarden M."/>
            <person name="Gevers D."/>
            <person name="Sibley C."/>
            <person name="Strauss J."/>
            <person name="Allen-Vercoe E."/>
            <person name="Walker B."/>
            <person name="Young S."/>
            <person name="Zeng Q."/>
            <person name="Gargeya S."/>
            <person name="Fitzgerald M."/>
            <person name="Haas B."/>
            <person name="Abouelleil A."/>
            <person name="Allen A.W."/>
            <person name="Alvarado L."/>
            <person name="Arachchi H.M."/>
            <person name="Berlin A.M."/>
            <person name="Chapman S.B."/>
            <person name="Gainer-Dewar J."/>
            <person name="Goldberg J."/>
            <person name="Griggs A."/>
            <person name="Gujja S."/>
            <person name="Hansen M."/>
            <person name="Howarth C."/>
            <person name="Imamovic A."/>
            <person name="Ireland A."/>
            <person name="Larimer J."/>
            <person name="McCowan C."/>
            <person name="Murphy C."/>
            <person name="Pearson M."/>
            <person name="Poon T.W."/>
            <person name="Priest M."/>
            <person name="Roberts A."/>
            <person name="Saif S."/>
            <person name="Shea T."/>
            <person name="Sisk P."/>
            <person name="Sykes S."/>
            <person name="Wortman J."/>
            <person name="Nusbaum C."/>
            <person name="Birren B."/>
        </authorList>
    </citation>
    <scope>NUCLEOTIDE SEQUENCE [LARGE SCALE GENOMIC DNA]</scope>
    <source>
        <strain evidence="12 13">3_1_6</strain>
    </source>
</reference>
<comment type="caution">
    <text evidence="12">The sequence shown here is derived from an EMBL/GenBank/DDBJ whole genome shotgun (WGS) entry which is preliminary data.</text>
</comment>
<dbReference type="AlphaFoldDB" id="E5Y778"/>
<evidence type="ECO:0000256" key="1">
    <source>
        <dbReference type="ARBA" id="ARBA00004141"/>
    </source>
</evidence>
<keyword evidence="3" id="KW-0677">Repeat</keyword>
<dbReference type="SUPFAM" id="SSF54631">
    <property type="entry name" value="CBS-domain pair"/>
    <property type="match status" value="1"/>
</dbReference>
<keyword evidence="5 7" id="KW-0129">CBS domain</keyword>
<evidence type="ECO:0000256" key="9">
    <source>
        <dbReference type="SAM" id="Phobius"/>
    </source>
</evidence>
<dbReference type="InterPro" id="IPR046342">
    <property type="entry name" value="CBS_dom_sf"/>
</dbReference>
<feature type="domain" description="CBS" evidence="10">
    <location>
        <begin position="198"/>
        <end position="257"/>
    </location>
</feature>
<dbReference type="Gene3D" id="3.10.580.10">
    <property type="entry name" value="CBS-domain"/>
    <property type="match status" value="1"/>
</dbReference>
<evidence type="ECO:0000313" key="13">
    <source>
        <dbReference type="Proteomes" id="UP000006034"/>
    </source>
</evidence>
<accession>E5Y778</accession>
<dbReference type="CDD" id="cd04590">
    <property type="entry name" value="CBS_pair_CorC_HlyC_assoc"/>
    <property type="match status" value="1"/>
</dbReference>
<evidence type="ECO:0000259" key="10">
    <source>
        <dbReference type="PROSITE" id="PS51371"/>
    </source>
</evidence>
<evidence type="ECO:0000313" key="12">
    <source>
        <dbReference type="EMBL" id="EFV44152.1"/>
    </source>
</evidence>
<evidence type="ECO:0008006" key="14">
    <source>
        <dbReference type="Google" id="ProtNLM"/>
    </source>
</evidence>
<sequence length="360" mass="39534">MITLLLTVFLVVLISAICSMTEAALYSVPWTYIENLRKQGSATGELLYQLRSRIDQPIAAVLTLNTVANTAGAAIAGAVAANVLGADNTALFAAGLTILILALGEILPKTLGVAHACGVASGMARPLRLMVLIFKPFIWFSSMLTRLVASPQSGPSATEDDIRAITSLSRQTGRIQQYEENAIRNILSLDVKHVREIMTPRTMVFSLQEDISVKDAYNHPQIWHYSRIPVYGDDNEDIVGIVLRKDIGRYVSQGQGEKTLFDIMQPVRFVLENQTVDKLLLEFLESRLHLFIVLDEYGGLAGVVSLEDVLEEMLGREIVDETDAVADLREAARQRRSALTQARNQQNAALKAARADAAKE</sequence>
<evidence type="ECO:0000256" key="3">
    <source>
        <dbReference type="ARBA" id="ARBA00022737"/>
    </source>
</evidence>
<dbReference type="EMBL" id="ADCP02000001">
    <property type="protein sequence ID" value="EFV44152.1"/>
    <property type="molecule type" value="Genomic_DNA"/>
</dbReference>
<keyword evidence="6 8" id="KW-0472">Membrane</keyword>
<dbReference type="InterPro" id="IPR000644">
    <property type="entry name" value="CBS_dom"/>
</dbReference>
<dbReference type="OrthoDB" id="9798188at2"/>